<evidence type="ECO:0000256" key="4">
    <source>
        <dbReference type="ARBA" id="ARBA00022989"/>
    </source>
</evidence>
<feature type="compositionally biased region" description="Polar residues" evidence="6">
    <location>
        <begin position="9"/>
        <end position="23"/>
    </location>
</feature>
<organism evidence="7 8">
    <name type="scientific">Papaver somniferum</name>
    <name type="common">Opium poppy</name>
    <dbReference type="NCBI Taxonomy" id="3469"/>
    <lineage>
        <taxon>Eukaryota</taxon>
        <taxon>Viridiplantae</taxon>
        <taxon>Streptophyta</taxon>
        <taxon>Embryophyta</taxon>
        <taxon>Tracheophyta</taxon>
        <taxon>Spermatophyta</taxon>
        <taxon>Magnoliopsida</taxon>
        <taxon>Ranunculales</taxon>
        <taxon>Papaveraceae</taxon>
        <taxon>Papaveroideae</taxon>
        <taxon>Papaver</taxon>
    </lineage>
</organism>
<dbReference type="OrthoDB" id="1932397at2759"/>
<evidence type="ECO:0000256" key="5">
    <source>
        <dbReference type="ARBA" id="ARBA00023136"/>
    </source>
</evidence>
<keyword evidence="3" id="KW-0812">Transmembrane</keyword>
<evidence type="ECO:0000256" key="3">
    <source>
        <dbReference type="ARBA" id="ARBA00022692"/>
    </source>
</evidence>
<keyword evidence="4" id="KW-1133">Transmembrane helix</keyword>
<dbReference type="PANTHER" id="PTHR31113:SF5">
    <property type="entry name" value="OS04G0405700 PROTEIN"/>
    <property type="match status" value="1"/>
</dbReference>
<comment type="similarity">
    <text evidence="2">Belongs to the UPF0496 family.</text>
</comment>
<dbReference type="InterPro" id="IPR007749">
    <property type="entry name" value="DUF677"/>
</dbReference>
<dbReference type="STRING" id="3469.A0A4Y7JNQ4"/>
<comment type="subcellular location">
    <subcellularLocation>
        <location evidence="1">Membrane</location>
    </subcellularLocation>
</comment>
<protein>
    <submittedName>
        <fullName evidence="7">Uncharacterized protein</fullName>
    </submittedName>
</protein>
<evidence type="ECO:0000313" key="8">
    <source>
        <dbReference type="Proteomes" id="UP000316621"/>
    </source>
</evidence>
<proteinExistence type="inferred from homology"/>
<feature type="region of interest" description="Disordered" evidence="6">
    <location>
        <begin position="73"/>
        <end position="96"/>
    </location>
</feature>
<dbReference type="AlphaFoldDB" id="A0A4Y7JNQ4"/>
<reference evidence="7 8" key="1">
    <citation type="journal article" date="2018" name="Science">
        <title>The opium poppy genome and morphinan production.</title>
        <authorList>
            <person name="Guo L."/>
            <person name="Winzer T."/>
            <person name="Yang X."/>
            <person name="Li Y."/>
            <person name="Ning Z."/>
            <person name="He Z."/>
            <person name="Teodor R."/>
            <person name="Lu Y."/>
            <person name="Bowser T.A."/>
            <person name="Graham I.A."/>
            <person name="Ye K."/>
        </authorList>
    </citation>
    <scope>NUCLEOTIDE SEQUENCE [LARGE SCALE GENOMIC DNA]</scope>
    <source>
        <strain evidence="8">cv. HN1</strain>
        <tissue evidence="7">Leaves</tissue>
    </source>
</reference>
<evidence type="ECO:0000256" key="1">
    <source>
        <dbReference type="ARBA" id="ARBA00004370"/>
    </source>
</evidence>
<dbReference type="OMA" id="NRDCVHQ"/>
<keyword evidence="5" id="KW-0472">Membrane</keyword>
<dbReference type="Gramene" id="RZC62724">
    <property type="protein sequence ID" value="RZC62724"/>
    <property type="gene ID" value="C5167_024476"/>
</dbReference>
<evidence type="ECO:0000256" key="6">
    <source>
        <dbReference type="SAM" id="MobiDB-lite"/>
    </source>
</evidence>
<gene>
    <name evidence="7" type="ORF">C5167_024476</name>
</gene>
<dbReference type="Proteomes" id="UP000316621">
    <property type="component" value="Chromosome 5"/>
</dbReference>
<name>A0A4Y7JNQ4_PAPSO</name>
<evidence type="ECO:0000313" key="7">
    <source>
        <dbReference type="EMBL" id="RZC62724.1"/>
    </source>
</evidence>
<accession>A0A4Y7JNQ4</accession>
<keyword evidence="8" id="KW-1185">Reference proteome</keyword>
<evidence type="ECO:0000256" key="2">
    <source>
        <dbReference type="ARBA" id="ARBA00009074"/>
    </source>
</evidence>
<dbReference type="GO" id="GO:0016020">
    <property type="term" value="C:membrane"/>
    <property type="evidence" value="ECO:0007669"/>
    <property type="project" value="UniProtKB-SubCell"/>
</dbReference>
<dbReference type="PANTHER" id="PTHR31113">
    <property type="entry name" value="UPF0496 PROTEIN 3-RELATED"/>
    <property type="match status" value="1"/>
</dbReference>
<dbReference type="EMBL" id="CM010719">
    <property type="protein sequence ID" value="RZC62724.1"/>
    <property type="molecule type" value="Genomic_DNA"/>
</dbReference>
<feature type="region of interest" description="Disordered" evidence="6">
    <location>
        <begin position="1"/>
        <end position="47"/>
    </location>
</feature>
<feature type="compositionally biased region" description="Low complexity" evidence="6">
    <location>
        <begin position="28"/>
        <end position="46"/>
    </location>
</feature>
<sequence length="364" mass="41812">MLRCFPIKATQSPNTSPSASVNPSFHLPSSSSTNPNSPTQTQSNPQISLTVNLSTEYKDSVTTESFKEIWSTIHQHQHPHQSENENSDEEEEREEKSLFVTNSTTELVAQVLQPNRDSVNQAILRAKPSNLRNLVSSYFNQSERTSRLVFELHHNVDQARSLYSPLLSLLEILPLDSLMSQPQCDFAFDVFNQFDSKVNPFPEPNSENFDEMRRCFCQLKLQLDRRLIKARKQLRLRRSLSFSVLSFLNNSRFCLSPNFAEKQLHHIAQIDAASKGTYVLNNDLDTIDRLVTRLYGVVESDKRLIRMGLERGKDRYLIQEVVKQLHKNNSNFSNQLKDLEEHLCLCFATVNRARGLLLQEIDVS</sequence>